<feature type="domain" description="Glycosyltransferase 2-like" evidence="1">
    <location>
        <begin position="16"/>
        <end position="121"/>
    </location>
</feature>
<dbReference type="EMBL" id="CP000230">
    <property type="protein sequence ID" value="ABC23294.1"/>
    <property type="molecule type" value="Genomic_DNA"/>
</dbReference>
<dbReference type="PhylomeDB" id="Q2RRF1"/>
<dbReference type="CDD" id="cd00761">
    <property type="entry name" value="Glyco_tranf_GTA_type"/>
    <property type="match status" value="1"/>
</dbReference>
<evidence type="ECO:0000313" key="3">
    <source>
        <dbReference type="Proteomes" id="UP000001929"/>
    </source>
</evidence>
<dbReference type="HOGENOM" id="CLU_025996_0_5_5"/>
<dbReference type="eggNOG" id="COG1216">
    <property type="taxonomic scope" value="Bacteria"/>
</dbReference>
<dbReference type="CAZy" id="GT2">
    <property type="family name" value="Glycosyltransferase Family 2"/>
</dbReference>
<dbReference type="STRING" id="269796.Rru_A2494"/>
<dbReference type="SUPFAM" id="SSF53448">
    <property type="entry name" value="Nucleotide-diphospho-sugar transferases"/>
    <property type="match status" value="1"/>
</dbReference>
<dbReference type="InterPro" id="IPR029044">
    <property type="entry name" value="Nucleotide-diphossugar_trans"/>
</dbReference>
<dbReference type="KEGG" id="rru:Rru_A2494"/>
<sequence length="322" mass="35350">MTATSPAEALPALITIGLTCYNAAATIERALDSALAQDWPLIEVVVVDDASSDGSADILARRAAADGRIRLIRHAENQGCAAARNAILSAAKGAFIAFFDDDDVSAPQRLRRQRALILDYERESGAALIACHLSGQRIYANGYVMTFQAIGARPRVPRGEEVSDYLLSFDRRPGVFYGGGTPTASLMARAEVFSAVGGFDKGLRRQEDVDFAVRLGRLGGHFIGPAEPLLTQYASEGVDKAARVEHDSFQALLIKHRDYLVAKGRFHYMMGWSRVRFRHFNGQDGRAALALIGLFARYPLRTARHFVLSASRRFQHERSIRA</sequence>
<accession>Q2RRF1</accession>
<dbReference type="Proteomes" id="UP000001929">
    <property type="component" value="Chromosome"/>
</dbReference>
<dbReference type="RefSeq" id="WP_011390247.1">
    <property type="nucleotide sequence ID" value="NC_007643.1"/>
</dbReference>
<dbReference type="Pfam" id="PF00535">
    <property type="entry name" value="Glycos_transf_2"/>
    <property type="match status" value="1"/>
</dbReference>
<keyword evidence="2" id="KW-0808">Transferase</keyword>
<gene>
    <name evidence="2" type="ordered locus">Rru_A2494</name>
</gene>
<dbReference type="AlphaFoldDB" id="Q2RRF1"/>
<dbReference type="GO" id="GO:0016740">
    <property type="term" value="F:transferase activity"/>
    <property type="evidence" value="ECO:0007669"/>
    <property type="project" value="UniProtKB-KW"/>
</dbReference>
<keyword evidence="3" id="KW-1185">Reference proteome</keyword>
<dbReference type="PATRIC" id="fig|269796.9.peg.2598"/>
<dbReference type="Gene3D" id="3.90.550.10">
    <property type="entry name" value="Spore Coat Polysaccharide Biosynthesis Protein SpsA, Chain A"/>
    <property type="match status" value="1"/>
</dbReference>
<dbReference type="SMR" id="Q2RRF1"/>
<evidence type="ECO:0000313" key="2">
    <source>
        <dbReference type="EMBL" id="ABC23294.1"/>
    </source>
</evidence>
<protein>
    <submittedName>
        <fullName evidence="2">Glycosyl transferase, family 2</fullName>
    </submittedName>
</protein>
<dbReference type="EnsemblBacteria" id="ABC23294">
    <property type="protein sequence ID" value="ABC23294"/>
    <property type="gene ID" value="Rru_A2494"/>
</dbReference>
<dbReference type="InterPro" id="IPR001173">
    <property type="entry name" value="Glyco_trans_2-like"/>
</dbReference>
<name>Q2RRF1_RHORT</name>
<dbReference type="PANTHER" id="PTHR43685">
    <property type="entry name" value="GLYCOSYLTRANSFERASE"/>
    <property type="match status" value="1"/>
</dbReference>
<reference evidence="2 3" key="1">
    <citation type="journal article" date="2011" name="Stand. Genomic Sci.">
        <title>Complete genome sequence of Rhodospirillum rubrum type strain (S1).</title>
        <authorList>
            <person name="Munk A.C."/>
            <person name="Copeland A."/>
            <person name="Lucas S."/>
            <person name="Lapidus A."/>
            <person name="Del Rio T.G."/>
            <person name="Barry K."/>
            <person name="Detter J.C."/>
            <person name="Hammon N."/>
            <person name="Israni S."/>
            <person name="Pitluck S."/>
            <person name="Brettin T."/>
            <person name="Bruce D."/>
            <person name="Han C."/>
            <person name="Tapia R."/>
            <person name="Gilna P."/>
            <person name="Schmutz J."/>
            <person name="Larimer F."/>
            <person name="Land M."/>
            <person name="Kyrpides N.C."/>
            <person name="Mavromatis K."/>
            <person name="Richardson P."/>
            <person name="Rohde M."/>
            <person name="Goker M."/>
            <person name="Klenk H.P."/>
            <person name="Zhang Y."/>
            <person name="Roberts G.P."/>
            <person name="Reslewic S."/>
            <person name="Schwartz D.C."/>
        </authorList>
    </citation>
    <scope>NUCLEOTIDE SEQUENCE [LARGE SCALE GENOMIC DNA]</scope>
    <source>
        <strain evidence="3">ATCC 11170 / ATH 1.1.1 / DSM 467 / LMG 4362 / NCIMB 8255 / S1</strain>
    </source>
</reference>
<proteinExistence type="predicted"/>
<organism evidence="2 3">
    <name type="scientific">Rhodospirillum rubrum (strain ATCC 11170 / ATH 1.1.1 / DSM 467 / LMG 4362 / NCIMB 8255 / S1)</name>
    <dbReference type="NCBI Taxonomy" id="269796"/>
    <lineage>
        <taxon>Bacteria</taxon>
        <taxon>Pseudomonadati</taxon>
        <taxon>Pseudomonadota</taxon>
        <taxon>Alphaproteobacteria</taxon>
        <taxon>Rhodospirillales</taxon>
        <taxon>Rhodospirillaceae</taxon>
        <taxon>Rhodospirillum</taxon>
    </lineage>
</organism>
<dbReference type="InterPro" id="IPR050834">
    <property type="entry name" value="Glycosyltransf_2"/>
</dbReference>
<evidence type="ECO:0000259" key="1">
    <source>
        <dbReference type="Pfam" id="PF00535"/>
    </source>
</evidence>
<dbReference type="PANTHER" id="PTHR43685:SF2">
    <property type="entry name" value="GLYCOSYLTRANSFERASE 2-LIKE DOMAIN-CONTAINING PROTEIN"/>
    <property type="match status" value="1"/>
</dbReference>